<dbReference type="PROSITE" id="PS01124">
    <property type="entry name" value="HTH_ARAC_FAMILY_2"/>
    <property type="match status" value="1"/>
</dbReference>
<reference evidence="5 6" key="1">
    <citation type="submission" date="2018-05" db="EMBL/GenBank/DDBJ databases">
        <title>Genomic Encyclopedia of Type Strains, Phase IV (KMG-IV): sequencing the most valuable type-strain genomes for metagenomic binning, comparative biology and taxonomic classification.</title>
        <authorList>
            <person name="Goeker M."/>
        </authorList>
    </citation>
    <scope>NUCLEOTIDE SEQUENCE [LARGE SCALE GENOMIC DNA]</scope>
    <source>
        <strain evidence="5 6">DSM 6986</strain>
    </source>
</reference>
<feature type="domain" description="HTH araC/xylS-type" evidence="4">
    <location>
        <begin position="184"/>
        <end position="283"/>
    </location>
</feature>
<dbReference type="InterPro" id="IPR035418">
    <property type="entry name" value="AraC-bd_2"/>
</dbReference>
<keyword evidence="3" id="KW-0804">Transcription</keyword>
<keyword evidence="2" id="KW-0238">DNA-binding</keyword>
<dbReference type="PANTHER" id="PTHR46796">
    <property type="entry name" value="HTH-TYPE TRANSCRIPTIONAL ACTIVATOR RHAS-RELATED"/>
    <property type="match status" value="1"/>
</dbReference>
<dbReference type="Proteomes" id="UP000245396">
    <property type="component" value="Unassembled WGS sequence"/>
</dbReference>
<dbReference type="GO" id="GO:0003700">
    <property type="term" value="F:DNA-binding transcription factor activity"/>
    <property type="evidence" value="ECO:0007669"/>
    <property type="project" value="InterPro"/>
</dbReference>
<name>A0A316C4L6_PSESE</name>
<keyword evidence="6" id="KW-1185">Reference proteome</keyword>
<organism evidence="5 6">
    <name type="scientific">Pseudaminobacter salicylatoxidans</name>
    <dbReference type="NCBI Taxonomy" id="93369"/>
    <lineage>
        <taxon>Bacteria</taxon>
        <taxon>Pseudomonadati</taxon>
        <taxon>Pseudomonadota</taxon>
        <taxon>Alphaproteobacteria</taxon>
        <taxon>Hyphomicrobiales</taxon>
        <taxon>Phyllobacteriaceae</taxon>
        <taxon>Pseudaminobacter</taxon>
    </lineage>
</organism>
<dbReference type="PRINTS" id="PR00032">
    <property type="entry name" value="HTHARAC"/>
</dbReference>
<accession>A0A316C4L6</accession>
<dbReference type="EMBL" id="QGGG01000005">
    <property type="protein sequence ID" value="PWJ84631.1"/>
    <property type="molecule type" value="Genomic_DNA"/>
</dbReference>
<dbReference type="SUPFAM" id="SSF46689">
    <property type="entry name" value="Homeodomain-like"/>
    <property type="match status" value="1"/>
</dbReference>
<evidence type="ECO:0000313" key="6">
    <source>
        <dbReference type="Proteomes" id="UP000245396"/>
    </source>
</evidence>
<dbReference type="PROSITE" id="PS00041">
    <property type="entry name" value="HTH_ARAC_FAMILY_1"/>
    <property type="match status" value="1"/>
</dbReference>
<dbReference type="InterPro" id="IPR050204">
    <property type="entry name" value="AraC_XylS_family_regulators"/>
</dbReference>
<dbReference type="Pfam" id="PF12833">
    <property type="entry name" value="HTH_18"/>
    <property type="match status" value="1"/>
</dbReference>
<dbReference type="PANTHER" id="PTHR46796:SF6">
    <property type="entry name" value="ARAC SUBFAMILY"/>
    <property type="match status" value="1"/>
</dbReference>
<dbReference type="STRING" id="1192868.GCA_000304395_00296"/>
<gene>
    <name evidence="5" type="ORF">C7441_105250</name>
</gene>
<keyword evidence="1" id="KW-0805">Transcription regulation</keyword>
<comment type="caution">
    <text evidence="5">The sequence shown here is derived from an EMBL/GenBank/DDBJ whole genome shotgun (WGS) entry which is preliminary data.</text>
</comment>
<protein>
    <submittedName>
        <fullName evidence="5">AraC family transcriptional regulator</fullName>
    </submittedName>
</protein>
<evidence type="ECO:0000259" key="4">
    <source>
        <dbReference type="PROSITE" id="PS01124"/>
    </source>
</evidence>
<sequence length="314" mass="34759">MLSLYEPDGSEHGFDGEQVIWDLGCLGFSRIRTAGLRFANPPRHVRRDPLDHWVMTLLLDGRSRTVTPTKVLDCNAGLVQLHPLGRSFEGEVTDSEMLILIVPRDFCRDAVGKLDAAEFTALDSGMGRLFADFMIGLATSLPALSAGDLWGLASATKAMITACVAPTVDHLDAAHDPIGTVLLERARRFVSANLYDPDLDAEMLRRALGISRTRLYRLFEPSGGVVNYIQHRRLVDAHAALANQSDGRRILDIAEERGFSDGSDFSRAFKRKFGYSPSEVRMRGLGEGSVKLHAEIEELDPSRRWGTLLRRLQG</sequence>
<dbReference type="GO" id="GO:0043565">
    <property type="term" value="F:sequence-specific DNA binding"/>
    <property type="evidence" value="ECO:0007669"/>
    <property type="project" value="InterPro"/>
</dbReference>
<evidence type="ECO:0000256" key="3">
    <source>
        <dbReference type="ARBA" id="ARBA00023163"/>
    </source>
</evidence>
<dbReference type="InterPro" id="IPR018060">
    <property type="entry name" value="HTH_AraC"/>
</dbReference>
<dbReference type="SMART" id="SM00342">
    <property type="entry name" value="HTH_ARAC"/>
    <property type="match status" value="1"/>
</dbReference>
<proteinExistence type="predicted"/>
<dbReference type="InterPro" id="IPR009057">
    <property type="entry name" value="Homeodomain-like_sf"/>
</dbReference>
<dbReference type="InterPro" id="IPR020449">
    <property type="entry name" value="Tscrpt_reg_AraC-type_HTH"/>
</dbReference>
<dbReference type="AlphaFoldDB" id="A0A316C4L6"/>
<evidence type="ECO:0000256" key="1">
    <source>
        <dbReference type="ARBA" id="ARBA00023015"/>
    </source>
</evidence>
<evidence type="ECO:0000313" key="5">
    <source>
        <dbReference type="EMBL" id="PWJ84631.1"/>
    </source>
</evidence>
<evidence type="ECO:0000256" key="2">
    <source>
        <dbReference type="ARBA" id="ARBA00023125"/>
    </source>
</evidence>
<dbReference type="OrthoDB" id="8004517at2"/>
<dbReference type="Pfam" id="PF14525">
    <property type="entry name" value="AraC_binding_2"/>
    <property type="match status" value="1"/>
</dbReference>
<dbReference type="InterPro" id="IPR018062">
    <property type="entry name" value="HTH_AraC-typ_CS"/>
</dbReference>
<dbReference type="Gene3D" id="1.10.10.60">
    <property type="entry name" value="Homeodomain-like"/>
    <property type="match status" value="1"/>
</dbReference>